<keyword evidence="1" id="KW-0614">Plasmid</keyword>
<dbReference type="HOGENOM" id="CLU_3238613_0_0_4"/>
<proteinExistence type="predicted"/>
<gene>
    <name evidence="1" type="ordered locus">RSPO_m01161</name>
</gene>
<dbReference type="KEGG" id="rsn:RSPO_m01161"/>
<dbReference type="Proteomes" id="UP000007953">
    <property type="component" value="Plasmid megaplasmid"/>
</dbReference>
<protein>
    <submittedName>
        <fullName evidence="1">Uncharacterized protein</fullName>
    </submittedName>
</protein>
<organism evidence="1 2">
    <name type="scientific">Ralstonia solanacearum (strain Po82)</name>
    <dbReference type="NCBI Taxonomy" id="1031711"/>
    <lineage>
        <taxon>Bacteria</taxon>
        <taxon>Pseudomonadati</taxon>
        <taxon>Pseudomonadota</taxon>
        <taxon>Betaproteobacteria</taxon>
        <taxon>Burkholderiales</taxon>
        <taxon>Burkholderiaceae</taxon>
        <taxon>Ralstonia</taxon>
        <taxon>Ralstonia solanacearum species complex</taxon>
    </lineage>
</organism>
<dbReference type="EMBL" id="CP002820">
    <property type="protein sequence ID" value="AEG71797.1"/>
    <property type="molecule type" value="Genomic_DNA"/>
</dbReference>
<name>F6GAK9_RALS8</name>
<sequence length="43" mass="4459">MEASPRTARTFQILPGTALRATARPVPIGMRQAQAGAKPADPG</sequence>
<evidence type="ECO:0000313" key="2">
    <source>
        <dbReference type="Proteomes" id="UP000007953"/>
    </source>
</evidence>
<evidence type="ECO:0000313" key="1">
    <source>
        <dbReference type="EMBL" id="AEG71797.1"/>
    </source>
</evidence>
<dbReference type="PATRIC" id="fig|1031711.3.peg.4359"/>
<geneLocation type="plasmid" evidence="2"/>
<accession>F6GAK9</accession>
<dbReference type="AlphaFoldDB" id="F6GAK9"/>
<reference evidence="1 2" key="1">
    <citation type="journal article" date="2011" name="J. Bacteriol.">
        <title>Complete genome sequence of the plant pathogen Ralstonia solanacearum strain Po82.</title>
        <authorList>
            <person name="Xu J."/>
            <person name="Zheng H.J."/>
            <person name="Liu L."/>
            <person name="Pan Z.C."/>
            <person name="Prior P."/>
            <person name="Tang B."/>
            <person name="Xu J.S."/>
            <person name="Zhang H."/>
            <person name="Tian Q."/>
            <person name="Zhang L.Q."/>
            <person name="Feng J."/>
        </authorList>
    </citation>
    <scope>NUCLEOTIDE SEQUENCE [LARGE SCALE GENOMIC DNA]</scope>
    <source>
        <strain evidence="2">Po82</strain>
    </source>
</reference>